<dbReference type="Gene3D" id="3.40.190.10">
    <property type="entry name" value="Periplasmic binding protein-like II"/>
    <property type="match status" value="1"/>
</dbReference>
<proteinExistence type="predicted"/>
<dbReference type="EMBL" id="CP108318">
    <property type="protein sequence ID" value="WTW59956.1"/>
    <property type="molecule type" value="Genomic_DNA"/>
</dbReference>
<dbReference type="PANTHER" id="PTHR43649:SF33">
    <property type="entry name" value="POLYGALACTURONAN_RHAMNOGALACTURONAN-BINDING PROTEIN YTCQ"/>
    <property type="match status" value="1"/>
</dbReference>
<organism evidence="2">
    <name type="scientific">Streptomyces sp. NBC_00003</name>
    <dbReference type="NCBI Taxonomy" id="2903608"/>
    <lineage>
        <taxon>Bacteria</taxon>
        <taxon>Bacillati</taxon>
        <taxon>Actinomycetota</taxon>
        <taxon>Actinomycetes</taxon>
        <taxon>Kitasatosporales</taxon>
        <taxon>Streptomycetaceae</taxon>
        <taxon>Streptomyces</taxon>
    </lineage>
</organism>
<sequence length="461" mass="48443">MIEAVGTGGGPNRQGGRRLRGAVAASCTVLLALVSAAACSGGNASSGRTTTKDGFKQVAQDSGGALTVWVDSTRLAAAKLYQKQNPGVKMDIVTFDGDANGSNYLQTKVQLFNRTGKGWPDVVFSSQNNEVTWAVQAGFTAPLNKGLIPASTLDKFASGSNDVCTVGGTLYCLRNDLSQGVLWYNKKLLDTFGYHVPTTWEQYADLGKKVASEHPGYLVGDAGDAFAPEIYLWASKCGANRITGPKAVSVNTAGAECTRMAELMDGLIADKSMSTSGVFSTDFGKNKADKVLLMPGPAWFGGALFKGTFKTPAGQIAAAPPPQWKGDSRPATGNVGGGTWLLSAHSAHIKAATDFLTWVTTSDDYQGKVAPGYPAYAPAAATWLAAQKSDGYYADDITKPLQDAATQVWSGWGSGQFSQEAIWAATVKPGLTAGKSIVSLLPAWQDAIEEYARADGYKVSK</sequence>
<evidence type="ECO:0000313" key="2">
    <source>
        <dbReference type="EMBL" id="WTW59956.1"/>
    </source>
</evidence>
<dbReference type="PANTHER" id="PTHR43649">
    <property type="entry name" value="ARABINOSE-BINDING PROTEIN-RELATED"/>
    <property type="match status" value="1"/>
</dbReference>
<keyword evidence="1" id="KW-0732">Signal</keyword>
<dbReference type="AlphaFoldDB" id="A0AAU2UXP2"/>
<name>A0AAU2UXP2_9ACTN</name>
<protein>
    <submittedName>
        <fullName evidence="2">Extracellular solute-binding protein</fullName>
    </submittedName>
</protein>
<evidence type="ECO:0000256" key="1">
    <source>
        <dbReference type="ARBA" id="ARBA00022729"/>
    </source>
</evidence>
<dbReference type="SUPFAM" id="SSF53850">
    <property type="entry name" value="Periplasmic binding protein-like II"/>
    <property type="match status" value="1"/>
</dbReference>
<reference evidence="2" key="1">
    <citation type="submission" date="2022-10" db="EMBL/GenBank/DDBJ databases">
        <title>The complete genomes of actinobacterial strains from the NBC collection.</title>
        <authorList>
            <person name="Joergensen T.S."/>
            <person name="Alvarez Arevalo M."/>
            <person name="Sterndorff E.B."/>
            <person name="Faurdal D."/>
            <person name="Vuksanovic O."/>
            <person name="Mourched A.-S."/>
            <person name="Charusanti P."/>
            <person name="Shaw S."/>
            <person name="Blin K."/>
            <person name="Weber T."/>
        </authorList>
    </citation>
    <scope>NUCLEOTIDE SEQUENCE</scope>
    <source>
        <strain evidence="2">NBC_00003</strain>
    </source>
</reference>
<gene>
    <name evidence="2" type="ORF">OG549_04505</name>
</gene>
<dbReference type="InterPro" id="IPR050490">
    <property type="entry name" value="Bact_solute-bd_prot1"/>
</dbReference>
<accession>A0AAU2UXP2</accession>